<dbReference type="OrthoDB" id="6514762at2759"/>
<dbReference type="Proteomes" id="UP000299102">
    <property type="component" value="Unassembled WGS sequence"/>
</dbReference>
<accession>A0A4C1WGB7</accession>
<dbReference type="EMBL" id="BGZK01000559">
    <property type="protein sequence ID" value="GBP50123.1"/>
    <property type="molecule type" value="Genomic_DNA"/>
</dbReference>
<name>A0A4C1WGB7_EUMVA</name>
<dbReference type="AlphaFoldDB" id="A0A4C1WGB7"/>
<gene>
    <name evidence="1" type="ORF">EVAR_42804_1</name>
</gene>
<protein>
    <submittedName>
        <fullName evidence="1">Uncharacterized protein</fullName>
    </submittedName>
</protein>
<sequence>MGPHKKHQLSNKIRIIKISSPRRKFGENASGAKAAQIIAKLWLCVFVFQVVDDVLPLLGVNLRNSNERTERFNVRFRAACVRSSRTSLDLRLLGRCRRAQITQISKGSVPRTRFTCQGRASGYYADVDTGCQVSGPPSALASHRDASSTC</sequence>
<organism evidence="1 2">
    <name type="scientific">Eumeta variegata</name>
    <name type="common">Bagworm moth</name>
    <name type="synonym">Eumeta japonica</name>
    <dbReference type="NCBI Taxonomy" id="151549"/>
    <lineage>
        <taxon>Eukaryota</taxon>
        <taxon>Metazoa</taxon>
        <taxon>Ecdysozoa</taxon>
        <taxon>Arthropoda</taxon>
        <taxon>Hexapoda</taxon>
        <taxon>Insecta</taxon>
        <taxon>Pterygota</taxon>
        <taxon>Neoptera</taxon>
        <taxon>Endopterygota</taxon>
        <taxon>Lepidoptera</taxon>
        <taxon>Glossata</taxon>
        <taxon>Ditrysia</taxon>
        <taxon>Tineoidea</taxon>
        <taxon>Psychidae</taxon>
        <taxon>Oiketicinae</taxon>
        <taxon>Eumeta</taxon>
    </lineage>
</organism>
<evidence type="ECO:0000313" key="1">
    <source>
        <dbReference type="EMBL" id="GBP50123.1"/>
    </source>
</evidence>
<keyword evidence="2" id="KW-1185">Reference proteome</keyword>
<comment type="caution">
    <text evidence="1">The sequence shown here is derived from an EMBL/GenBank/DDBJ whole genome shotgun (WGS) entry which is preliminary data.</text>
</comment>
<reference evidence="1 2" key="1">
    <citation type="journal article" date="2019" name="Commun. Biol.">
        <title>The bagworm genome reveals a unique fibroin gene that provides high tensile strength.</title>
        <authorList>
            <person name="Kono N."/>
            <person name="Nakamura H."/>
            <person name="Ohtoshi R."/>
            <person name="Tomita M."/>
            <person name="Numata K."/>
            <person name="Arakawa K."/>
        </authorList>
    </citation>
    <scope>NUCLEOTIDE SEQUENCE [LARGE SCALE GENOMIC DNA]</scope>
</reference>
<evidence type="ECO:0000313" key="2">
    <source>
        <dbReference type="Proteomes" id="UP000299102"/>
    </source>
</evidence>
<proteinExistence type="predicted"/>